<protein>
    <submittedName>
        <fullName evidence="2">Protease complex subunit PrcB family protein</fullName>
    </submittedName>
</protein>
<dbReference type="EMBL" id="QVLX01000002">
    <property type="protein sequence ID" value="RGE88791.1"/>
    <property type="molecule type" value="Genomic_DNA"/>
</dbReference>
<accession>A0A3E3K478</accession>
<gene>
    <name evidence="2" type="ORF">DW016_04545</name>
</gene>
<keyword evidence="2" id="KW-0378">Hydrolase</keyword>
<dbReference type="GeneID" id="97193927"/>
<organism evidence="2 3">
    <name type="scientific">Sellimonas intestinalis</name>
    <dbReference type="NCBI Taxonomy" id="1653434"/>
    <lineage>
        <taxon>Bacteria</taxon>
        <taxon>Bacillati</taxon>
        <taxon>Bacillota</taxon>
        <taxon>Clostridia</taxon>
        <taxon>Lachnospirales</taxon>
        <taxon>Lachnospiraceae</taxon>
        <taxon>Sellimonas</taxon>
    </lineage>
</organism>
<feature type="domain" description="PrcB C-terminal" evidence="1">
    <location>
        <begin position="76"/>
        <end position="132"/>
    </location>
</feature>
<keyword evidence="2" id="KW-0645">Protease</keyword>
<evidence type="ECO:0000259" key="1">
    <source>
        <dbReference type="Pfam" id="PF14343"/>
    </source>
</evidence>
<dbReference type="GO" id="GO:0006508">
    <property type="term" value="P:proteolysis"/>
    <property type="evidence" value="ECO:0007669"/>
    <property type="project" value="UniProtKB-KW"/>
</dbReference>
<proteinExistence type="predicted"/>
<dbReference type="RefSeq" id="WP_024733652.1">
    <property type="nucleotide sequence ID" value="NZ_BAABYU010000001.1"/>
</dbReference>
<sequence>MGKKAGNFRKIIFSCTAILFLFLVAGCSVTDLGGEKKQELDFTVLEKEDIPEELQATIEEKKDEPMKLTYTDQGQMVLVRGYGKKESSGYSIEVKELYATENAVHIRTELKGPGEKEQVIEKSTWPYIAVKLDYHNRHVVFEE</sequence>
<comment type="caution">
    <text evidence="2">The sequence shown here is derived from an EMBL/GenBank/DDBJ whole genome shotgun (WGS) entry which is preliminary data.</text>
</comment>
<dbReference type="AlphaFoldDB" id="A0A3E3K478"/>
<evidence type="ECO:0000313" key="3">
    <source>
        <dbReference type="Proteomes" id="UP000261080"/>
    </source>
</evidence>
<reference evidence="2 3" key="1">
    <citation type="submission" date="2018-08" db="EMBL/GenBank/DDBJ databases">
        <title>A genome reference for cultivated species of the human gut microbiota.</title>
        <authorList>
            <person name="Zou Y."/>
            <person name="Xue W."/>
            <person name="Luo G."/>
        </authorList>
    </citation>
    <scope>NUCLEOTIDE SEQUENCE [LARGE SCALE GENOMIC DNA]</scope>
    <source>
        <strain evidence="2 3">AF37-2AT</strain>
    </source>
</reference>
<dbReference type="PROSITE" id="PS51257">
    <property type="entry name" value="PROKAR_LIPOPROTEIN"/>
    <property type="match status" value="1"/>
</dbReference>
<dbReference type="Pfam" id="PF14343">
    <property type="entry name" value="PrcB_C"/>
    <property type="match status" value="1"/>
</dbReference>
<dbReference type="GO" id="GO:0008233">
    <property type="term" value="F:peptidase activity"/>
    <property type="evidence" value="ECO:0007669"/>
    <property type="project" value="UniProtKB-KW"/>
</dbReference>
<dbReference type="InterPro" id="IPR025748">
    <property type="entry name" value="PrcB_C_dom"/>
</dbReference>
<name>A0A3E3K478_9FIRM</name>
<evidence type="ECO:0000313" key="2">
    <source>
        <dbReference type="EMBL" id="RGE88791.1"/>
    </source>
</evidence>
<dbReference type="OrthoDB" id="422698at2"/>
<keyword evidence="3" id="KW-1185">Reference proteome</keyword>
<dbReference type="Proteomes" id="UP000261080">
    <property type="component" value="Unassembled WGS sequence"/>
</dbReference>